<organism evidence="1 2">
    <name type="scientific">Pluteus cervinus</name>
    <dbReference type="NCBI Taxonomy" id="181527"/>
    <lineage>
        <taxon>Eukaryota</taxon>
        <taxon>Fungi</taxon>
        <taxon>Dikarya</taxon>
        <taxon>Basidiomycota</taxon>
        <taxon>Agaricomycotina</taxon>
        <taxon>Agaricomycetes</taxon>
        <taxon>Agaricomycetidae</taxon>
        <taxon>Agaricales</taxon>
        <taxon>Pluteineae</taxon>
        <taxon>Pluteaceae</taxon>
        <taxon>Pluteus</taxon>
    </lineage>
</organism>
<proteinExistence type="predicted"/>
<keyword evidence="2" id="KW-1185">Reference proteome</keyword>
<dbReference type="Proteomes" id="UP000308600">
    <property type="component" value="Unassembled WGS sequence"/>
</dbReference>
<accession>A0ACD3ALC5</accession>
<evidence type="ECO:0000313" key="2">
    <source>
        <dbReference type="Proteomes" id="UP000308600"/>
    </source>
</evidence>
<protein>
    <submittedName>
        <fullName evidence="1">Uncharacterized protein</fullName>
    </submittedName>
</protein>
<name>A0ACD3ALC5_9AGAR</name>
<gene>
    <name evidence="1" type="ORF">BDN72DRAFT_899775</name>
</gene>
<sequence length="639" mass="72407">MPEAPECRISGLTARAFILEQQKEHPHNLVVHDILIDATDKVQEALQAEGRKHRARYGFVYSVPSDDTTQRGHSTTTVFPPLYATTQGTTTSIFTHGLTLRGSVLCGRCVILEFVDNEGRSYWLQIQLLKHTSLQIYTLECWQKRIYPISKALRGYKIAFAIQFAGHVMAFVSIDMLVNIHWAPSPLLLPWQKADVINDYVGFCSQLVNWIEHRRQTKSPRDGNATAVLRGNVGSEFFFIPFAGLGVYISSEVSFLAGFGPDLTEAELFDCPSRVARLVLAFWTVAHRTEEEIWPFTRSHMVGYVTAVHKTQRNDYSSFVHVYGKDRVNMPARLDTLVDNYNNYLTVHQFDSRPPFDAFEPLYVKHALLTLGLGPIVFGSAAAWESICEANGLAVPELTPENPLVSFLTSFSASPTSLKPHLDIDVYKVELFPKSRSDKWQETFLFRINEADFWSVTDHRWTGQYRTDEPDCTLILHERRMGRYVDTHQINGASRKQRLLSFKTQHTSVCAIGPLDFCGTADLVGCRGEYVLMVNKVDPGVSIFFVGRLHKFEATAKIRRKGTQKAVLAKKVQADIKIKISYQQKVASRTGQVKQKEEEGDSRPKKKMRLSVDQRLLLERGGQDPDPSTRTTRATRMRG</sequence>
<evidence type="ECO:0000313" key="1">
    <source>
        <dbReference type="EMBL" id="TFK66508.1"/>
    </source>
</evidence>
<reference evidence="1 2" key="1">
    <citation type="journal article" date="2019" name="Nat. Ecol. Evol.">
        <title>Megaphylogeny resolves global patterns of mushroom evolution.</title>
        <authorList>
            <person name="Varga T."/>
            <person name="Krizsan K."/>
            <person name="Foldi C."/>
            <person name="Dima B."/>
            <person name="Sanchez-Garcia M."/>
            <person name="Sanchez-Ramirez S."/>
            <person name="Szollosi G.J."/>
            <person name="Szarkandi J.G."/>
            <person name="Papp V."/>
            <person name="Albert L."/>
            <person name="Andreopoulos W."/>
            <person name="Angelini C."/>
            <person name="Antonin V."/>
            <person name="Barry K.W."/>
            <person name="Bougher N.L."/>
            <person name="Buchanan P."/>
            <person name="Buyck B."/>
            <person name="Bense V."/>
            <person name="Catcheside P."/>
            <person name="Chovatia M."/>
            <person name="Cooper J."/>
            <person name="Damon W."/>
            <person name="Desjardin D."/>
            <person name="Finy P."/>
            <person name="Geml J."/>
            <person name="Haridas S."/>
            <person name="Hughes K."/>
            <person name="Justo A."/>
            <person name="Karasinski D."/>
            <person name="Kautmanova I."/>
            <person name="Kiss B."/>
            <person name="Kocsube S."/>
            <person name="Kotiranta H."/>
            <person name="LaButti K.M."/>
            <person name="Lechner B.E."/>
            <person name="Liimatainen K."/>
            <person name="Lipzen A."/>
            <person name="Lukacs Z."/>
            <person name="Mihaltcheva S."/>
            <person name="Morgado L.N."/>
            <person name="Niskanen T."/>
            <person name="Noordeloos M.E."/>
            <person name="Ohm R.A."/>
            <person name="Ortiz-Santana B."/>
            <person name="Ovrebo C."/>
            <person name="Racz N."/>
            <person name="Riley R."/>
            <person name="Savchenko A."/>
            <person name="Shiryaev A."/>
            <person name="Soop K."/>
            <person name="Spirin V."/>
            <person name="Szebenyi C."/>
            <person name="Tomsovsky M."/>
            <person name="Tulloss R.E."/>
            <person name="Uehling J."/>
            <person name="Grigoriev I.V."/>
            <person name="Vagvolgyi C."/>
            <person name="Papp T."/>
            <person name="Martin F.M."/>
            <person name="Miettinen O."/>
            <person name="Hibbett D.S."/>
            <person name="Nagy L.G."/>
        </authorList>
    </citation>
    <scope>NUCLEOTIDE SEQUENCE [LARGE SCALE GENOMIC DNA]</scope>
    <source>
        <strain evidence="1 2">NL-1719</strain>
    </source>
</reference>
<dbReference type="EMBL" id="ML208403">
    <property type="protein sequence ID" value="TFK66508.1"/>
    <property type="molecule type" value="Genomic_DNA"/>
</dbReference>